<name>A0A1W1Z620_9FIRM</name>
<evidence type="ECO:0000256" key="5">
    <source>
        <dbReference type="ARBA" id="ARBA00023136"/>
    </source>
</evidence>
<feature type="transmembrane region" description="Helical" evidence="6">
    <location>
        <begin position="88"/>
        <end position="113"/>
    </location>
</feature>
<dbReference type="STRING" id="112901.SAMN04488500_10320"/>
<dbReference type="RefSeq" id="WP_084574383.1">
    <property type="nucleotide sequence ID" value="NZ_CP155572.1"/>
</dbReference>
<dbReference type="EMBL" id="FWXI01000003">
    <property type="protein sequence ID" value="SMC43853.1"/>
    <property type="molecule type" value="Genomic_DNA"/>
</dbReference>
<comment type="similarity">
    <text evidence="6">Belongs to the TVP38/TMEM64 family.</text>
</comment>
<dbReference type="InterPro" id="IPR032816">
    <property type="entry name" value="VTT_dom"/>
</dbReference>
<feature type="transmembrane region" description="Helical" evidence="6">
    <location>
        <begin position="60"/>
        <end position="82"/>
    </location>
</feature>
<organism evidence="8 9">
    <name type="scientific">Sporomusa malonica</name>
    <dbReference type="NCBI Taxonomy" id="112901"/>
    <lineage>
        <taxon>Bacteria</taxon>
        <taxon>Bacillati</taxon>
        <taxon>Bacillota</taxon>
        <taxon>Negativicutes</taxon>
        <taxon>Selenomonadales</taxon>
        <taxon>Sporomusaceae</taxon>
        <taxon>Sporomusa</taxon>
    </lineage>
</organism>
<gene>
    <name evidence="8" type="ORF">SAMN04488500_10320</name>
</gene>
<evidence type="ECO:0000259" key="7">
    <source>
        <dbReference type="Pfam" id="PF09335"/>
    </source>
</evidence>
<reference evidence="8 9" key="1">
    <citation type="submission" date="2017-04" db="EMBL/GenBank/DDBJ databases">
        <authorList>
            <person name="Afonso C.L."/>
            <person name="Miller P.J."/>
            <person name="Scott M.A."/>
            <person name="Spackman E."/>
            <person name="Goraichik I."/>
            <person name="Dimitrov K.M."/>
            <person name="Suarez D.L."/>
            <person name="Swayne D.E."/>
        </authorList>
    </citation>
    <scope>NUCLEOTIDE SEQUENCE [LARGE SCALE GENOMIC DNA]</scope>
    <source>
        <strain evidence="8 9">DSM 5090</strain>
    </source>
</reference>
<dbReference type="InterPro" id="IPR015414">
    <property type="entry name" value="TMEM64"/>
</dbReference>
<evidence type="ECO:0000256" key="4">
    <source>
        <dbReference type="ARBA" id="ARBA00022989"/>
    </source>
</evidence>
<protein>
    <recommendedName>
        <fullName evidence="6">TVP38/TMEM64 family membrane protein</fullName>
    </recommendedName>
</protein>
<evidence type="ECO:0000256" key="6">
    <source>
        <dbReference type="RuleBase" id="RU366058"/>
    </source>
</evidence>
<dbReference type="GO" id="GO:0005886">
    <property type="term" value="C:plasma membrane"/>
    <property type="evidence" value="ECO:0007669"/>
    <property type="project" value="UniProtKB-SubCell"/>
</dbReference>
<keyword evidence="5 6" id="KW-0472">Membrane</keyword>
<accession>A0A1W1Z620</accession>
<dbReference type="PANTHER" id="PTHR12677">
    <property type="entry name" value="GOLGI APPARATUS MEMBRANE PROTEIN TVP38-RELATED"/>
    <property type="match status" value="1"/>
</dbReference>
<evidence type="ECO:0000313" key="9">
    <source>
        <dbReference type="Proteomes" id="UP000192738"/>
    </source>
</evidence>
<feature type="transmembrane region" description="Helical" evidence="6">
    <location>
        <begin position="153"/>
        <end position="172"/>
    </location>
</feature>
<dbReference type="Proteomes" id="UP000192738">
    <property type="component" value="Unassembled WGS sequence"/>
</dbReference>
<keyword evidence="4 6" id="KW-1133">Transmembrane helix</keyword>
<dbReference type="PANTHER" id="PTHR12677:SF59">
    <property type="entry name" value="GOLGI APPARATUS MEMBRANE PROTEIN TVP38-RELATED"/>
    <property type="match status" value="1"/>
</dbReference>
<evidence type="ECO:0000256" key="1">
    <source>
        <dbReference type="ARBA" id="ARBA00004651"/>
    </source>
</evidence>
<feature type="transmembrane region" description="Helical" evidence="6">
    <location>
        <begin position="204"/>
        <end position="224"/>
    </location>
</feature>
<sequence length="235" mass="25885">MMNKINREIVVKLAAVVMLAVLIVGAYLAKPDLFATIWFLATSGDINGTIEYLRSFGAWAVVISIVIDIIINMVGFLPSIFISTANGIVFGIGPGIVISWFAETVGVILSFILMRTVLRSSAEELIKKSNMLQKIDEFSGASGFKMMLFARTLPYFPSGIITALGAVSRISLKDYIMANFLGKLPSTALEVVVGYDVVNYQENLLRLTLVVVGVTFTYGLLWWYNKRRLVNGQPN</sequence>
<proteinExistence type="inferred from homology"/>
<feature type="transmembrane region" description="Helical" evidence="6">
    <location>
        <begin position="9"/>
        <end position="29"/>
    </location>
</feature>
<keyword evidence="9" id="KW-1185">Reference proteome</keyword>
<evidence type="ECO:0000256" key="3">
    <source>
        <dbReference type="ARBA" id="ARBA00022692"/>
    </source>
</evidence>
<keyword evidence="2 6" id="KW-1003">Cell membrane</keyword>
<comment type="subcellular location">
    <subcellularLocation>
        <location evidence="1 6">Cell membrane</location>
        <topology evidence="1 6">Multi-pass membrane protein</topology>
    </subcellularLocation>
</comment>
<feature type="domain" description="VTT" evidence="7">
    <location>
        <begin position="77"/>
        <end position="195"/>
    </location>
</feature>
<keyword evidence="3 6" id="KW-0812">Transmembrane</keyword>
<dbReference type="AlphaFoldDB" id="A0A1W1Z620"/>
<evidence type="ECO:0000313" key="8">
    <source>
        <dbReference type="EMBL" id="SMC43853.1"/>
    </source>
</evidence>
<dbReference type="Pfam" id="PF09335">
    <property type="entry name" value="VTT_dom"/>
    <property type="match status" value="1"/>
</dbReference>
<evidence type="ECO:0000256" key="2">
    <source>
        <dbReference type="ARBA" id="ARBA00022475"/>
    </source>
</evidence>